<proteinExistence type="inferred from homology"/>
<keyword evidence="11" id="KW-1185">Reference proteome</keyword>
<evidence type="ECO:0000256" key="1">
    <source>
        <dbReference type="ARBA" id="ARBA00000677"/>
    </source>
</evidence>
<evidence type="ECO:0000256" key="5">
    <source>
        <dbReference type="ARBA" id="ARBA00022801"/>
    </source>
</evidence>
<dbReference type="Gene3D" id="2.10.109.10">
    <property type="entry name" value="Umud Fragment, subunit A"/>
    <property type="match status" value="1"/>
</dbReference>
<accession>A0A844Y523</accession>
<dbReference type="InterPro" id="IPR019533">
    <property type="entry name" value="Peptidase_S26"/>
</dbReference>
<dbReference type="EMBL" id="WTYD01000001">
    <property type="protein sequence ID" value="MXO52936.1"/>
    <property type="molecule type" value="Genomic_DNA"/>
</dbReference>
<name>A0A844Y523_9SPHN</name>
<gene>
    <name evidence="10" type="primary">lepB</name>
    <name evidence="10" type="ORF">GRI47_02795</name>
</gene>
<dbReference type="Proteomes" id="UP000430272">
    <property type="component" value="Unassembled WGS sequence"/>
</dbReference>
<comment type="subcellular location">
    <subcellularLocation>
        <location evidence="7">Membrane</location>
        <topology evidence="7">Single-pass type II membrane protein</topology>
    </subcellularLocation>
</comment>
<feature type="domain" description="Peptidase S26" evidence="9">
    <location>
        <begin position="32"/>
        <end position="252"/>
    </location>
</feature>
<comment type="caution">
    <text evidence="10">The sequence shown here is derived from an EMBL/GenBank/DDBJ whole genome shotgun (WGS) entry which is preliminary data.</text>
</comment>
<dbReference type="InterPro" id="IPR036286">
    <property type="entry name" value="LexA/Signal_pep-like_sf"/>
</dbReference>
<feature type="compositionally biased region" description="Basic and acidic residues" evidence="8">
    <location>
        <begin position="13"/>
        <end position="22"/>
    </location>
</feature>
<feature type="region of interest" description="Disordered" evidence="8">
    <location>
        <begin position="1"/>
        <end position="22"/>
    </location>
</feature>
<dbReference type="OrthoDB" id="9815782at2"/>
<reference evidence="10 11" key="1">
    <citation type="submission" date="2019-12" db="EMBL/GenBank/DDBJ databases">
        <title>Genomic-based taxomic classification of the family Erythrobacteraceae.</title>
        <authorList>
            <person name="Xu L."/>
        </authorList>
    </citation>
    <scope>NUCLEOTIDE SEQUENCE [LARGE SCALE GENOMIC DNA]</scope>
    <source>
        <strain evidence="10 11">JCM 17468</strain>
    </source>
</reference>
<feature type="active site" evidence="6">
    <location>
        <position position="58"/>
    </location>
</feature>
<feature type="active site" evidence="6">
    <location>
        <position position="118"/>
    </location>
</feature>
<dbReference type="GO" id="GO:0006465">
    <property type="term" value="P:signal peptide processing"/>
    <property type="evidence" value="ECO:0007669"/>
    <property type="project" value="InterPro"/>
</dbReference>
<evidence type="ECO:0000256" key="7">
    <source>
        <dbReference type="RuleBase" id="RU362042"/>
    </source>
</evidence>
<dbReference type="SUPFAM" id="SSF51306">
    <property type="entry name" value="LexA/Signal peptidase"/>
    <property type="match status" value="1"/>
</dbReference>
<keyword evidence="7" id="KW-0472">Membrane</keyword>
<evidence type="ECO:0000256" key="4">
    <source>
        <dbReference type="ARBA" id="ARBA00019232"/>
    </source>
</evidence>
<dbReference type="EC" id="3.4.21.89" evidence="3 7"/>
<comment type="similarity">
    <text evidence="2 7">Belongs to the peptidase S26 family.</text>
</comment>
<dbReference type="PANTHER" id="PTHR43390">
    <property type="entry name" value="SIGNAL PEPTIDASE I"/>
    <property type="match status" value="1"/>
</dbReference>
<dbReference type="RefSeq" id="WP_160659851.1">
    <property type="nucleotide sequence ID" value="NZ_WTYD01000001.1"/>
</dbReference>
<dbReference type="PANTHER" id="PTHR43390:SF1">
    <property type="entry name" value="CHLOROPLAST PROCESSING PEPTIDASE"/>
    <property type="match status" value="1"/>
</dbReference>
<dbReference type="CDD" id="cd06530">
    <property type="entry name" value="S26_SPase_I"/>
    <property type="match status" value="1"/>
</dbReference>
<dbReference type="InterPro" id="IPR000223">
    <property type="entry name" value="Pept_S26A_signal_pept_1"/>
</dbReference>
<dbReference type="PROSITE" id="PS00760">
    <property type="entry name" value="SPASE_I_2"/>
    <property type="match status" value="1"/>
</dbReference>
<evidence type="ECO:0000313" key="10">
    <source>
        <dbReference type="EMBL" id="MXO52936.1"/>
    </source>
</evidence>
<dbReference type="NCBIfam" id="TIGR02227">
    <property type="entry name" value="sigpep_I_bact"/>
    <property type="match status" value="1"/>
</dbReference>
<dbReference type="Pfam" id="PF10502">
    <property type="entry name" value="Peptidase_S26"/>
    <property type="match status" value="1"/>
</dbReference>
<dbReference type="AlphaFoldDB" id="A0A844Y523"/>
<evidence type="ECO:0000256" key="2">
    <source>
        <dbReference type="ARBA" id="ARBA00009370"/>
    </source>
</evidence>
<evidence type="ECO:0000259" key="9">
    <source>
        <dbReference type="Pfam" id="PF10502"/>
    </source>
</evidence>
<evidence type="ECO:0000256" key="8">
    <source>
        <dbReference type="SAM" id="MobiDB-lite"/>
    </source>
</evidence>
<keyword evidence="7" id="KW-0812">Transmembrane</keyword>
<organism evidence="10 11">
    <name type="scientific">Qipengyuania pelagi</name>
    <dbReference type="NCBI Taxonomy" id="994320"/>
    <lineage>
        <taxon>Bacteria</taxon>
        <taxon>Pseudomonadati</taxon>
        <taxon>Pseudomonadota</taxon>
        <taxon>Alphaproteobacteria</taxon>
        <taxon>Sphingomonadales</taxon>
        <taxon>Erythrobacteraceae</taxon>
        <taxon>Qipengyuania</taxon>
    </lineage>
</organism>
<keyword evidence="7" id="KW-1133">Transmembrane helix</keyword>
<evidence type="ECO:0000256" key="6">
    <source>
        <dbReference type="PIRSR" id="PIRSR600223-1"/>
    </source>
</evidence>
<dbReference type="GO" id="GO:0009003">
    <property type="term" value="F:signal peptidase activity"/>
    <property type="evidence" value="ECO:0007669"/>
    <property type="project" value="UniProtKB-EC"/>
</dbReference>
<evidence type="ECO:0000256" key="3">
    <source>
        <dbReference type="ARBA" id="ARBA00013208"/>
    </source>
</evidence>
<protein>
    <recommendedName>
        <fullName evidence="4 7">Signal peptidase I</fullName>
        <ecNumber evidence="3 7">3.4.21.89</ecNumber>
    </recommendedName>
</protein>
<keyword evidence="5 7" id="KW-0378">Hydrolase</keyword>
<dbReference type="GO" id="GO:0016020">
    <property type="term" value="C:membrane"/>
    <property type="evidence" value="ECO:0007669"/>
    <property type="project" value="UniProtKB-SubCell"/>
</dbReference>
<evidence type="ECO:0000313" key="11">
    <source>
        <dbReference type="Proteomes" id="UP000430272"/>
    </source>
</evidence>
<sequence>MSATLAPEGTRPLPKDPQSEPKPGEGWGGLLAFVAKLVLAVVLFRTLLFAPFTIPSESMMPLLRNGDYLIAAKWPYGYSRLSLPFAAPLPPGRIFAHLPERGDVAIFRHPVDDVDYIKRVIGLPGDTVEMRRGRLILNGRIVPQTAKTEMSVPLSANTRCHPAARERLTPQGNVCDYASAVETLPNGRSYRVIDLGTGPADDFGPVTVPEGRLFVTGDNRDNSQDSRYPAIANGGVGLVPTDLLVGRASMILFSTDGSAQWAKPWTWFTAARWDRIGDGL</sequence>
<feature type="transmembrane region" description="Helical" evidence="7">
    <location>
        <begin position="30"/>
        <end position="54"/>
    </location>
</feature>
<keyword evidence="7" id="KW-0645">Protease</keyword>
<dbReference type="InterPro" id="IPR019757">
    <property type="entry name" value="Pept_S26A_signal_pept_1_Lys-AS"/>
</dbReference>
<dbReference type="PRINTS" id="PR00727">
    <property type="entry name" value="LEADERPTASE"/>
</dbReference>
<dbReference type="GO" id="GO:0004252">
    <property type="term" value="F:serine-type endopeptidase activity"/>
    <property type="evidence" value="ECO:0007669"/>
    <property type="project" value="InterPro"/>
</dbReference>
<comment type="catalytic activity">
    <reaction evidence="1 7">
        <text>Cleavage of hydrophobic, N-terminal signal or leader sequences from secreted and periplasmic proteins.</text>
        <dbReference type="EC" id="3.4.21.89"/>
    </reaction>
</comment>